<dbReference type="GO" id="GO:0006629">
    <property type="term" value="P:lipid metabolic process"/>
    <property type="evidence" value="ECO:0007669"/>
    <property type="project" value="UniProtKB-KW"/>
</dbReference>
<organism evidence="7 8">
    <name type="scientific">Aspergillus bombycis</name>
    <dbReference type="NCBI Taxonomy" id="109264"/>
    <lineage>
        <taxon>Eukaryota</taxon>
        <taxon>Fungi</taxon>
        <taxon>Dikarya</taxon>
        <taxon>Ascomycota</taxon>
        <taxon>Pezizomycotina</taxon>
        <taxon>Eurotiomycetes</taxon>
        <taxon>Eurotiomycetidae</taxon>
        <taxon>Eurotiales</taxon>
        <taxon>Aspergillaceae</taxon>
        <taxon>Aspergillus</taxon>
    </lineage>
</organism>
<dbReference type="GO" id="GO:0012505">
    <property type="term" value="C:endomembrane system"/>
    <property type="evidence" value="ECO:0007669"/>
    <property type="project" value="UniProtKB-SubCell"/>
</dbReference>
<dbReference type="STRING" id="109264.A0A1F8A9S1"/>
<dbReference type="InterPro" id="IPR050426">
    <property type="entry name" value="Glycosyltransferase_28"/>
</dbReference>
<evidence type="ECO:0000256" key="2">
    <source>
        <dbReference type="ARBA" id="ARBA00022679"/>
    </source>
</evidence>
<dbReference type="InterPro" id="IPR002213">
    <property type="entry name" value="UDP_glucos_trans"/>
</dbReference>
<feature type="region of interest" description="Disordered" evidence="4">
    <location>
        <begin position="1"/>
        <end position="54"/>
    </location>
</feature>
<dbReference type="GO" id="GO:0016906">
    <property type="term" value="F:sterol 3-beta-glucosyltransferase activity"/>
    <property type="evidence" value="ECO:0007669"/>
    <property type="project" value="UniProtKB-ARBA"/>
</dbReference>
<dbReference type="AlphaFoldDB" id="A0A1F8A9S1"/>
<feature type="compositionally biased region" description="Low complexity" evidence="4">
    <location>
        <begin position="631"/>
        <end position="652"/>
    </location>
</feature>
<dbReference type="OrthoDB" id="5835829at2759"/>
<keyword evidence="2 7" id="KW-0808">Transferase</keyword>
<proteinExistence type="predicted"/>
<feature type="domain" description="Glycosyltransferase family 28 N-terminal" evidence="5">
    <location>
        <begin position="103"/>
        <end position="231"/>
    </location>
</feature>
<dbReference type="Pfam" id="PF03033">
    <property type="entry name" value="Glyco_transf_28"/>
    <property type="match status" value="1"/>
</dbReference>
<sequence>MPDMRCFAAEDGSWELPPPYESISSSGGAESDPTRNNGAFPLPGASFPELSPTNDGRVNVHIGSRFSRNLEWLMGNQAAETPQTAGEAAPSVPCPVWDLHLNIVIQVVGSRGDVQPFVALGKELQKYGHRVRLATHAKFEQFVRTADLEFYPIGGDPVELMSYMRKRASMAEILDGCWRSCIEPDPYDKTPFVADAIIANPPSFAHIHCAQALGIPVHLMFTMPWTSTRAFHHPLANLKYSGSDPSLGNLVSFHFVEWLTWQGLGDLINAWRRNVLGLDPIPTTEGPNLVEALNVPFTYCWSPALIPKPKDWASHIGEDDTPHPYVILANFADVCGFFFRDPPAYEPPAELDAFLCAGPPPIYIGFGSIVLEDVEKMLSILLDAIQETGVRAIISCGWSNLEHRETPNVHYIGDCPHEWLFQHVAAVVHHGGAGTTACGLRNGKPTTIVPFFGDQPFWGNMIAAAGAGPEPIPHKNLTAQKLADAITYCLTPQAVAVARDIADRIRQECGVRAAVNSFHAHLPRRKMQCDLIPSEPAVWYFKTGRRTVKLSKVAAWTLKHQGRIQGKHLKRYQTKPFTIDIRRWDPFTAVSSASLSTLTGMADATAGIFIDPYKEYKRLRKSDRNRDASNPATSSYSSLAASETSSTTEPALISRTHASPGISDTELSSDDPDYARQMAIASATSLGIFLGRSSRGALVDLPLAAVEGMRAVPRLYGEKVRVHDPVRDWKSGAGVAWSTFSHGLYEGVTDIFVHTYQGKKKQGALGVAKGLSKGLVSLTVKTGAATVGLIAYPNQGIYRSLMSTVRKRPVKQIVEARWAEAEWITRVEGGVQMDAVELCSLYDELLSTREEARQGR</sequence>
<reference evidence="7 8" key="1">
    <citation type="journal article" date="2016" name="Genome Biol. Evol.">
        <title>Draft genome sequence of an aflatoxigenic Aspergillus species, A. bombycis.</title>
        <authorList>
            <person name="Moore G.G."/>
            <person name="Mack B.M."/>
            <person name="Beltz S.B."/>
            <person name="Gilbert M.K."/>
        </authorList>
    </citation>
    <scope>NUCLEOTIDE SEQUENCE [LARGE SCALE GENOMIC DNA]</scope>
    <source>
        <strain evidence="8">NRRL 26010</strain>
    </source>
</reference>
<dbReference type="Proteomes" id="UP000179179">
    <property type="component" value="Unassembled WGS sequence"/>
</dbReference>
<dbReference type="Gene3D" id="3.40.50.2000">
    <property type="entry name" value="Glycogen Phosphorylase B"/>
    <property type="match status" value="2"/>
</dbReference>
<dbReference type="FunFam" id="3.40.50.2000:FF:000009">
    <property type="entry name" value="Sterol 3-beta-glucosyltransferase UGT80A2"/>
    <property type="match status" value="1"/>
</dbReference>
<evidence type="ECO:0000313" key="7">
    <source>
        <dbReference type="EMBL" id="OGM48486.1"/>
    </source>
</evidence>
<gene>
    <name evidence="7" type="ORF">ABOM_002521</name>
</gene>
<dbReference type="InterPro" id="IPR010610">
    <property type="entry name" value="EryCIII-like_C"/>
</dbReference>
<keyword evidence="8" id="KW-1185">Reference proteome</keyword>
<dbReference type="GeneID" id="34445911"/>
<dbReference type="CDD" id="cd03784">
    <property type="entry name" value="GT1_Gtf-like"/>
    <property type="match status" value="1"/>
</dbReference>
<dbReference type="EMBL" id="LYCR01000015">
    <property type="protein sequence ID" value="OGM48486.1"/>
    <property type="molecule type" value="Genomic_DNA"/>
</dbReference>
<keyword evidence="3" id="KW-0443">Lipid metabolism</keyword>
<dbReference type="GO" id="GO:0005975">
    <property type="term" value="P:carbohydrate metabolic process"/>
    <property type="evidence" value="ECO:0007669"/>
    <property type="project" value="InterPro"/>
</dbReference>
<evidence type="ECO:0000259" key="5">
    <source>
        <dbReference type="Pfam" id="PF03033"/>
    </source>
</evidence>
<feature type="domain" description="Erythromycin biosynthesis protein CIII-like C-terminal" evidence="6">
    <location>
        <begin position="407"/>
        <end position="506"/>
    </location>
</feature>
<dbReference type="Pfam" id="PF06722">
    <property type="entry name" value="EryCIII-like_C"/>
    <property type="match status" value="1"/>
</dbReference>
<evidence type="ECO:0000256" key="4">
    <source>
        <dbReference type="SAM" id="MobiDB-lite"/>
    </source>
</evidence>
<dbReference type="PANTHER" id="PTHR48050:SF27">
    <property type="entry name" value="GLUCOSYLTRANSFERASE, PUTATIVE (AFU_ORTHOLOGUE AFUA_7G04880)-RELATED"/>
    <property type="match status" value="1"/>
</dbReference>
<protein>
    <submittedName>
        <fullName evidence="7">Putative sterol glucosyltransferase</fullName>
    </submittedName>
</protein>
<dbReference type="RefSeq" id="XP_022392203.1">
    <property type="nucleotide sequence ID" value="XM_022529651.1"/>
</dbReference>
<dbReference type="PANTHER" id="PTHR48050">
    <property type="entry name" value="STEROL 3-BETA-GLUCOSYLTRANSFERASE"/>
    <property type="match status" value="1"/>
</dbReference>
<evidence type="ECO:0000256" key="3">
    <source>
        <dbReference type="ARBA" id="ARBA00023098"/>
    </source>
</evidence>
<evidence type="ECO:0000259" key="6">
    <source>
        <dbReference type="Pfam" id="PF06722"/>
    </source>
</evidence>
<dbReference type="SUPFAM" id="SSF53756">
    <property type="entry name" value="UDP-Glycosyltransferase/glycogen phosphorylase"/>
    <property type="match status" value="1"/>
</dbReference>
<feature type="region of interest" description="Disordered" evidence="4">
    <location>
        <begin position="621"/>
        <end position="670"/>
    </location>
</feature>
<dbReference type="InterPro" id="IPR004276">
    <property type="entry name" value="GlycoTrans_28_N"/>
</dbReference>
<comment type="subcellular location">
    <subcellularLocation>
        <location evidence="1">Endomembrane system</location>
        <topology evidence="1">Peripheral membrane protein</topology>
    </subcellularLocation>
</comment>
<accession>A0A1F8A9S1</accession>
<evidence type="ECO:0000256" key="1">
    <source>
        <dbReference type="ARBA" id="ARBA00004184"/>
    </source>
</evidence>
<name>A0A1F8A9S1_9EURO</name>
<comment type="caution">
    <text evidence="7">The sequence shown here is derived from an EMBL/GenBank/DDBJ whole genome shotgun (WGS) entry which is preliminary data.</text>
</comment>
<evidence type="ECO:0000313" key="8">
    <source>
        <dbReference type="Proteomes" id="UP000179179"/>
    </source>
</evidence>